<organism evidence="2 3">
    <name type="scientific">Streptosporangium canum</name>
    <dbReference type="NCBI Taxonomy" id="324952"/>
    <lineage>
        <taxon>Bacteria</taxon>
        <taxon>Bacillati</taxon>
        <taxon>Actinomycetota</taxon>
        <taxon>Actinomycetes</taxon>
        <taxon>Streptosporangiales</taxon>
        <taxon>Streptosporangiaceae</taxon>
        <taxon>Streptosporangium</taxon>
    </lineage>
</organism>
<feature type="transmembrane region" description="Helical" evidence="1">
    <location>
        <begin position="51"/>
        <end position="71"/>
    </location>
</feature>
<sequence length="293" mass="31191">MNSNVDEVVKNLAPDPGPGLTPVAQEMMNKIMDAEPAPTALPTPRRKWRPLVALPIAAAVIAAGWAVPSILSAAPASALDIKEEGGYYVIEVKDLYTNPEVYESQLRGVGLDISLRLVPASPSLVGLISPDSPVPDSSISPNKIETIDQPGQCDRRSGCPIGLKIPKDFTGSAEVTLGREGRPGEEYQIITGIDTPGEPLHCVPFYNKPAGEVRALLKDRGLDIQEFSIVGPEWWGGTAGDEEPETNASVPDSMHVIGGFLPMTGKATLQVSDEELPAETVRTMNEKYGCQGG</sequence>
<dbReference type="RefSeq" id="WP_093891758.1">
    <property type="nucleotide sequence ID" value="NZ_FOQY01000047.1"/>
</dbReference>
<keyword evidence="3" id="KW-1185">Reference proteome</keyword>
<dbReference type="GeneID" id="96303239"/>
<evidence type="ECO:0000313" key="2">
    <source>
        <dbReference type="EMBL" id="SFL00904.1"/>
    </source>
</evidence>
<proteinExistence type="predicted"/>
<evidence type="ECO:0000256" key="1">
    <source>
        <dbReference type="SAM" id="Phobius"/>
    </source>
</evidence>
<reference evidence="3" key="1">
    <citation type="submission" date="2016-10" db="EMBL/GenBank/DDBJ databases">
        <authorList>
            <person name="Varghese N."/>
            <person name="Submissions S."/>
        </authorList>
    </citation>
    <scope>NUCLEOTIDE SEQUENCE [LARGE SCALE GENOMIC DNA]</scope>
    <source>
        <strain evidence="3">CGMCC 4.2126</strain>
    </source>
</reference>
<gene>
    <name evidence="2" type="ORF">SAMN05216275_1475</name>
</gene>
<accession>A0A1I4E4Z6</accession>
<dbReference type="AlphaFoldDB" id="A0A1I4E4Z6"/>
<name>A0A1I4E4Z6_9ACTN</name>
<keyword evidence="1" id="KW-1133">Transmembrane helix</keyword>
<dbReference type="Proteomes" id="UP000199111">
    <property type="component" value="Unassembled WGS sequence"/>
</dbReference>
<evidence type="ECO:0000313" key="3">
    <source>
        <dbReference type="Proteomes" id="UP000199111"/>
    </source>
</evidence>
<protein>
    <submittedName>
        <fullName evidence="2">Uncharacterized protein</fullName>
    </submittedName>
</protein>
<dbReference type="EMBL" id="FOQY01000047">
    <property type="protein sequence ID" value="SFL00904.1"/>
    <property type="molecule type" value="Genomic_DNA"/>
</dbReference>
<keyword evidence="1" id="KW-0472">Membrane</keyword>
<keyword evidence="1" id="KW-0812">Transmembrane</keyword>